<proteinExistence type="predicted"/>
<comment type="caution">
    <text evidence="3">The sequence shown here is derived from an EMBL/GenBank/DDBJ whole genome shotgun (WGS) entry which is preliminary data.</text>
</comment>
<evidence type="ECO:0000313" key="3">
    <source>
        <dbReference type="EMBL" id="KAK1785558.1"/>
    </source>
</evidence>
<dbReference type="Proteomes" id="UP001239994">
    <property type="component" value="Unassembled WGS sequence"/>
</dbReference>
<evidence type="ECO:0000256" key="1">
    <source>
        <dbReference type="SAM" id="Coils"/>
    </source>
</evidence>
<feature type="region of interest" description="Disordered" evidence="2">
    <location>
        <begin position="110"/>
        <end position="153"/>
    </location>
</feature>
<dbReference type="AlphaFoldDB" id="A0AAD8YT89"/>
<organism evidence="3 4">
    <name type="scientific">Electrophorus voltai</name>
    <dbReference type="NCBI Taxonomy" id="2609070"/>
    <lineage>
        <taxon>Eukaryota</taxon>
        <taxon>Metazoa</taxon>
        <taxon>Chordata</taxon>
        <taxon>Craniata</taxon>
        <taxon>Vertebrata</taxon>
        <taxon>Euteleostomi</taxon>
        <taxon>Actinopterygii</taxon>
        <taxon>Neopterygii</taxon>
        <taxon>Teleostei</taxon>
        <taxon>Ostariophysi</taxon>
        <taxon>Gymnotiformes</taxon>
        <taxon>Gymnotoidei</taxon>
        <taxon>Gymnotidae</taxon>
        <taxon>Electrophorus</taxon>
    </lineage>
</organism>
<name>A0AAD8YT89_9TELE</name>
<accession>A0AAD8YT89</accession>
<protein>
    <submittedName>
        <fullName evidence="3">Uncharacterized protein</fullName>
    </submittedName>
</protein>
<gene>
    <name evidence="3" type="ORF">P4O66_018917</name>
</gene>
<feature type="coiled-coil region" evidence="1">
    <location>
        <begin position="33"/>
        <end position="74"/>
    </location>
</feature>
<feature type="compositionally biased region" description="Basic and acidic residues" evidence="2">
    <location>
        <begin position="134"/>
        <end position="144"/>
    </location>
</feature>
<evidence type="ECO:0000313" key="4">
    <source>
        <dbReference type="Proteomes" id="UP001239994"/>
    </source>
</evidence>
<reference evidence="3" key="1">
    <citation type="submission" date="2023-03" db="EMBL/GenBank/DDBJ databases">
        <title>Electrophorus voltai genome.</title>
        <authorList>
            <person name="Bian C."/>
        </authorList>
    </citation>
    <scope>NUCLEOTIDE SEQUENCE</scope>
    <source>
        <strain evidence="3">CB-2022</strain>
        <tissue evidence="3">Muscle</tissue>
    </source>
</reference>
<keyword evidence="4" id="KW-1185">Reference proteome</keyword>
<dbReference type="EMBL" id="JAROKS010000026">
    <property type="protein sequence ID" value="KAK1785558.1"/>
    <property type="molecule type" value="Genomic_DNA"/>
</dbReference>
<evidence type="ECO:0000256" key="2">
    <source>
        <dbReference type="SAM" id="MobiDB-lite"/>
    </source>
</evidence>
<sequence length="153" mass="17330">MAKSAFHARLSSIMEVMTESAMKQICEVVDGDLQNLRLQLTRALNENVALNDKMRVLENEVKTLRNEKTEALKKCRSICIQTLEVSDSPSINGIFGKEWCSSLWDRKEPRTEEKAGDVGPPVSDEPNDSNKMIPIKEEKCEKEIYPSNTSKKN</sequence>
<keyword evidence="1" id="KW-0175">Coiled coil</keyword>